<proteinExistence type="predicted"/>
<reference evidence="1 2" key="1">
    <citation type="submission" date="2019-06" db="EMBL/GenBank/DDBJ databases">
        <authorList>
            <person name="Palmer J.M."/>
        </authorList>
    </citation>
    <scope>NUCLEOTIDE SEQUENCE [LARGE SCALE GENOMIC DNA]</scope>
    <source>
        <strain evidence="1 2">TWF191</strain>
    </source>
</reference>
<accession>A0A6G1MLY8</accession>
<dbReference type="AlphaFoldDB" id="A0A6G1MLY8"/>
<comment type="caution">
    <text evidence="1">The sequence shown here is derived from an EMBL/GenBank/DDBJ whole genome shotgun (WGS) entry which is preliminary data.</text>
</comment>
<dbReference type="Proteomes" id="UP000483672">
    <property type="component" value="Unassembled WGS sequence"/>
</dbReference>
<sequence length="371" mass="42613">MQQPPTPGQCTISWNHGLPAEIRTLIWHMYLRDYFNSPRFSKNFSSIFNYLTINKDITSIILSYLRAQEAYVRASKVRSFLEFAGPIYRPRLRINVIWDLSHGIERTNTVQKLLSNILRVGYLQRIEASIDGDFWFTPRGRSSNFSHVPNFTHHEGITTPYKEGSRFGYEDLLFTSLDGIVPYVPDVTQYGGLQGYRGPILFFKPLEQFKMIGSMTIPGLGGYLGTPAAHGLKIFDFYGPSYAHDCPGLCFTCILLLLSQYCPQLEFIRLRTDDRQISASSCYPRSGEWRSAANLKRLDIMPSVNVLTLLVDILASPRLKDVFLDFRAFEIGMEYVQPLIESWTRDFPLIVKIFKYNPDSCRIMLPIQPPM</sequence>
<name>A0A6G1MLY8_ORBOL</name>
<dbReference type="EMBL" id="WIPF01000002">
    <property type="protein sequence ID" value="KAF3231931.1"/>
    <property type="molecule type" value="Genomic_DNA"/>
</dbReference>
<protein>
    <submittedName>
        <fullName evidence="1">Uncharacterized protein</fullName>
    </submittedName>
</protein>
<evidence type="ECO:0000313" key="1">
    <source>
        <dbReference type="EMBL" id="KAF3231931.1"/>
    </source>
</evidence>
<gene>
    <name evidence="1" type="ORF">TWF191_003907</name>
</gene>
<organism evidence="1 2">
    <name type="scientific">Orbilia oligospora</name>
    <name type="common">Nematode-trapping fungus</name>
    <name type="synonym">Arthrobotrys oligospora</name>
    <dbReference type="NCBI Taxonomy" id="2813651"/>
    <lineage>
        <taxon>Eukaryota</taxon>
        <taxon>Fungi</taxon>
        <taxon>Dikarya</taxon>
        <taxon>Ascomycota</taxon>
        <taxon>Pezizomycotina</taxon>
        <taxon>Orbiliomycetes</taxon>
        <taxon>Orbiliales</taxon>
        <taxon>Orbiliaceae</taxon>
        <taxon>Orbilia</taxon>
    </lineage>
</organism>
<evidence type="ECO:0000313" key="2">
    <source>
        <dbReference type="Proteomes" id="UP000483672"/>
    </source>
</evidence>